<dbReference type="InterPro" id="IPR013762">
    <property type="entry name" value="Integrase-like_cat_sf"/>
</dbReference>
<dbReference type="PANTHER" id="PTHR30349:SF81">
    <property type="entry name" value="TYROSINE RECOMBINASE XERC"/>
    <property type="match status" value="1"/>
</dbReference>
<dbReference type="InterPro" id="IPR044068">
    <property type="entry name" value="CB"/>
</dbReference>
<keyword evidence="3" id="KW-0233">DNA recombination</keyword>
<evidence type="ECO:0000313" key="7">
    <source>
        <dbReference type="EMBL" id="MFC7147358.1"/>
    </source>
</evidence>
<organism evidence="7 8">
    <name type="scientific">Cohnella cellulosilytica</name>
    <dbReference type="NCBI Taxonomy" id="986710"/>
    <lineage>
        <taxon>Bacteria</taxon>
        <taxon>Bacillati</taxon>
        <taxon>Bacillota</taxon>
        <taxon>Bacilli</taxon>
        <taxon>Bacillales</taxon>
        <taxon>Paenibacillaceae</taxon>
        <taxon>Cohnella</taxon>
    </lineage>
</organism>
<dbReference type="EMBL" id="JBHTAI010000001">
    <property type="protein sequence ID" value="MFC7147358.1"/>
    <property type="molecule type" value="Genomic_DNA"/>
</dbReference>
<dbReference type="Proteomes" id="UP001596378">
    <property type="component" value="Unassembled WGS sequence"/>
</dbReference>
<keyword evidence="2 4" id="KW-0238">DNA-binding</keyword>
<dbReference type="PROSITE" id="PS51898">
    <property type="entry name" value="TYR_RECOMBINASE"/>
    <property type="match status" value="1"/>
</dbReference>
<sequence length="302" mass="33702">MDLKDLLQAYLAYLKEDRGVAPVTEQSYLSDLSDFLGFLDKQRVGTAADLRARHLTAYLNELRAQGRASSTIARRVAALRSFCKFLVLRRYVDADPAIQLETPRAEPKTPKTIRTGELDELLELPDVGQAAGIRDRAMLELLYATGLRVSELASLDADHVRLDMGFLLCLGSDGRERMVPVGASGNHWVSKYVEEVRPKLLRPEKRETALFLNRQGSRLTRQGIWKILKGYADRLGMDATPQALRRSFASHLLENGADLRAVQEMLGVTSAASLQPYLSAAKPRLTEVYERSHPRSGRKPGT</sequence>
<dbReference type="Pfam" id="PF00589">
    <property type="entry name" value="Phage_integrase"/>
    <property type="match status" value="1"/>
</dbReference>
<dbReference type="InterPro" id="IPR050090">
    <property type="entry name" value="Tyrosine_recombinase_XerCD"/>
</dbReference>
<evidence type="ECO:0000259" key="5">
    <source>
        <dbReference type="PROSITE" id="PS51898"/>
    </source>
</evidence>
<feature type="domain" description="Tyr recombinase" evidence="5">
    <location>
        <begin position="108"/>
        <end position="290"/>
    </location>
</feature>
<dbReference type="Pfam" id="PF02899">
    <property type="entry name" value="Phage_int_SAM_1"/>
    <property type="match status" value="1"/>
</dbReference>
<evidence type="ECO:0000256" key="4">
    <source>
        <dbReference type="PROSITE-ProRule" id="PRU01248"/>
    </source>
</evidence>
<evidence type="ECO:0000256" key="3">
    <source>
        <dbReference type="ARBA" id="ARBA00023172"/>
    </source>
</evidence>
<accession>A0ABW2F679</accession>
<evidence type="ECO:0000259" key="6">
    <source>
        <dbReference type="PROSITE" id="PS51900"/>
    </source>
</evidence>
<evidence type="ECO:0000313" key="8">
    <source>
        <dbReference type="Proteomes" id="UP001596378"/>
    </source>
</evidence>
<comment type="caution">
    <text evidence="7">The sequence shown here is derived from an EMBL/GenBank/DDBJ whole genome shotgun (WGS) entry which is preliminary data.</text>
</comment>
<protein>
    <submittedName>
        <fullName evidence="7">Tyrosine recombinase</fullName>
    </submittedName>
</protein>
<feature type="domain" description="Core-binding (CB)" evidence="6">
    <location>
        <begin position="1"/>
        <end position="87"/>
    </location>
</feature>
<keyword evidence="8" id="KW-1185">Reference proteome</keyword>
<dbReference type="SUPFAM" id="SSF56349">
    <property type="entry name" value="DNA breaking-rejoining enzymes"/>
    <property type="match status" value="1"/>
</dbReference>
<reference evidence="8" key="1">
    <citation type="journal article" date="2019" name="Int. J. Syst. Evol. Microbiol.">
        <title>The Global Catalogue of Microorganisms (GCM) 10K type strain sequencing project: providing services to taxonomists for standard genome sequencing and annotation.</title>
        <authorList>
            <consortium name="The Broad Institute Genomics Platform"/>
            <consortium name="The Broad Institute Genome Sequencing Center for Infectious Disease"/>
            <person name="Wu L."/>
            <person name="Ma J."/>
        </authorList>
    </citation>
    <scope>NUCLEOTIDE SEQUENCE [LARGE SCALE GENOMIC DNA]</scope>
    <source>
        <strain evidence="8">KCTC 12907</strain>
    </source>
</reference>
<dbReference type="InterPro" id="IPR004107">
    <property type="entry name" value="Integrase_SAM-like_N"/>
</dbReference>
<dbReference type="InterPro" id="IPR002104">
    <property type="entry name" value="Integrase_catalytic"/>
</dbReference>
<gene>
    <name evidence="7" type="ORF">ACFQMJ_02325</name>
</gene>
<dbReference type="PROSITE" id="PS51900">
    <property type="entry name" value="CB"/>
    <property type="match status" value="1"/>
</dbReference>
<dbReference type="Gene3D" id="1.10.150.130">
    <property type="match status" value="1"/>
</dbReference>
<dbReference type="InterPro" id="IPR010998">
    <property type="entry name" value="Integrase_recombinase_N"/>
</dbReference>
<keyword evidence="1" id="KW-0229">DNA integration</keyword>
<evidence type="ECO:0000256" key="2">
    <source>
        <dbReference type="ARBA" id="ARBA00023125"/>
    </source>
</evidence>
<dbReference type="PANTHER" id="PTHR30349">
    <property type="entry name" value="PHAGE INTEGRASE-RELATED"/>
    <property type="match status" value="1"/>
</dbReference>
<evidence type="ECO:0000256" key="1">
    <source>
        <dbReference type="ARBA" id="ARBA00022908"/>
    </source>
</evidence>
<name>A0ABW2F679_9BACL</name>
<dbReference type="NCBIfam" id="NF001399">
    <property type="entry name" value="PRK00283.1"/>
    <property type="match status" value="1"/>
</dbReference>
<dbReference type="Gene3D" id="1.10.443.10">
    <property type="entry name" value="Intergrase catalytic core"/>
    <property type="match status" value="1"/>
</dbReference>
<dbReference type="RefSeq" id="WP_378050633.1">
    <property type="nucleotide sequence ID" value="NZ_JBHMDN010000028.1"/>
</dbReference>
<proteinExistence type="predicted"/>
<dbReference type="InterPro" id="IPR011010">
    <property type="entry name" value="DNA_brk_join_enz"/>
</dbReference>